<accession>A0ABP0GLD5</accession>
<keyword evidence="2" id="KW-1185">Reference proteome</keyword>
<protein>
    <submittedName>
        <fullName evidence="1">Uncharacterized protein</fullName>
    </submittedName>
</protein>
<gene>
    <name evidence="1" type="ORF">CVLEPA_LOCUS25817</name>
</gene>
<evidence type="ECO:0000313" key="2">
    <source>
        <dbReference type="Proteomes" id="UP001642483"/>
    </source>
</evidence>
<dbReference type="EMBL" id="CAWYQH010000130">
    <property type="protein sequence ID" value="CAK8692559.1"/>
    <property type="molecule type" value="Genomic_DNA"/>
</dbReference>
<comment type="caution">
    <text evidence="1">The sequence shown here is derived from an EMBL/GenBank/DDBJ whole genome shotgun (WGS) entry which is preliminary data.</text>
</comment>
<name>A0ABP0GLD5_CLALP</name>
<dbReference type="Proteomes" id="UP001642483">
    <property type="component" value="Unassembled WGS sequence"/>
</dbReference>
<sequence>MTYTNNEKNILHHYIDFTNRISKHYYGIDKLETRDLVKEDLWQHSTVQQQQSLNTEYDGKKESCRYEY</sequence>
<organism evidence="1 2">
    <name type="scientific">Clavelina lepadiformis</name>
    <name type="common">Light-bulb sea squirt</name>
    <name type="synonym">Ascidia lepadiformis</name>
    <dbReference type="NCBI Taxonomy" id="159417"/>
    <lineage>
        <taxon>Eukaryota</taxon>
        <taxon>Metazoa</taxon>
        <taxon>Chordata</taxon>
        <taxon>Tunicata</taxon>
        <taxon>Ascidiacea</taxon>
        <taxon>Aplousobranchia</taxon>
        <taxon>Clavelinidae</taxon>
        <taxon>Clavelina</taxon>
    </lineage>
</organism>
<evidence type="ECO:0000313" key="1">
    <source>
        <dbReference type="EMBL" id="CAK8692559.1"/>
    </source>
</evidence>
<proteinExistence type="predicted"/>
<reference evidence="1 2" key="1">
    <citation type="submission" date="2024-02" db="EMBL/GenBank/DDBJ databases">
        <authorList>
            <person name="Daric V."/>
            <person name="Darras S."/>
        </authorList>
    </citation>
    <scope>NUCLEOTIDE SEQUENCE [LARGE SCALE GENOMIC DNA]</scope>
</reference>